<comment type="similarity">
    <text evidence="1">Belongs to the UPF0047 family.</text>
</comment>
<evidence type="ECO:0000313" key="2">
    <source>
        <dbReference type="EMBL" id="MCP1110386.1"/>
    </source>
</evidence>
<gene>
    <name evidence="2" type="ORF">NK118_08990</name>
</gene>
<name>A0ABT1EL38_9FIRM</name>
<dbReference type="Proteomes" id="UP001523565">
    <property type="component" value="Unassembled WGS sequence"/>
</dbReference>
<dbReference type="PANTHER" id="PTHR30615">
    <property type="entry name" value="UNCHARACTERIZED PROTEIN YJBQ-RELATED"/>
    <property type="match status" value="1"/>
</dbReference>
<evidence type="ECO:0000256" key="1">
    <source>
        <dbReference type="ARBA" id="ARBA00005534"/>
    </source>
</evidence>
<sequence length="142" mass="15817">MVEVYEFTILTDTYNKLVVITDEVHKALAKSKIKNGQVTVISKHTTTGVMVNEALECLEWDITEFLERLVPEEHPYAHARMLADYGSTAGNPTGHLKSLVVGNHCHLLIVDGELDKGGAQEVYFCEFDGPAERTIKIQIMGE</sequence>
<dbReference type="NCBIfam" id="TIGR00149">
    <property type="entry name" value="TIGR00149_YjbQ"/>
    <property type="match status" value="1"/>
</dbReference>
<evidence type="ECO:0000313" key="3">
    <source>
        <dbReference type="Proteomes" id="UP001523565"/>
    </source>
</evidence>
<proteinExistence type="inferred from homology"/>
<keyword evidence="3" id="KW-1185">Reference proteome</keyword>
<dbReference type="RefSeq" id="WP_262069267.1">
    <property type="nucleotide sequence ID" value="NZ_JAMXOC010000012.1"/>
</dbReference>
<protein>
    <submittedName>
        <fullName evidence="2">Secondary thiamine-phosphate synthase enzyme YjbQ</fullName>
    </submittedName>
</protein>
<dbReference type="EMBL" id="JAMZFV010000012">
    <property type="protein sequence ID" value="MCP1110386.1"/>
    <property type="molecule type" value="Genomic_DNA"/>
</dbReference>
<organism evidence="2 3">
    <name type="scientific">Ohessyouella blattaphilus</name>
    <dbReference type="NCBI Taxonomy" id="2949333"/>
    <lineage>
        <taxon>Bacteria</taxon>
        <taxon>Bacillati</taxon>
        <taxon>Bacillota</taxon>
        <taxon>Clostridia</taxon>
        <taxon>Lachnospirales</taxon>
        <taxon>Lachnospiraceae</taxon>
        <taxon>Ohessyouella</taxon>
    </lineage>
</organism>
<accession>A0ABT1EL38</accession>
<comment type="caution">
    <text evidence="2">The sequence shown here is derived from an EMBL/GenBank/DDBJ whole genome shotgun (WGS) entry which is preliminary data.</text>
</comment>
<dbReference type="Gene3D" id="2.60.120.460">
    <property type="entry name" value="YjbQ-like"/>
    <property type="match status" value="1"/>
</dbReference>
<dbReference type="PANTHER" id="PTHR30615:SF8">
    <property type="entry name" value="UPF0047 PROTEIN C4A8.02C"/>
    <property type="match status" value="1"/>
</dbReference>
<dbReference type="InterPro" id="IPR035917">
    <property type="entry name" value="YjbQ-like_sf"/>
</dbReference>
<dbReference type="SUPFAM" id="SSF111038">
    <property type="entry name" value="YjbQ-like"/>
    <property type="match status" value="1"/>
</dbReference>
<dbReference type="PIRSF" id="PIRSF004681">
    <property type="entry name" value="UCP004681"/>
    <property type="match status" value="1"/>
</dbReference>
<reference evidence="2 3" key="1">
    <citation type="journal article" date="2022" name="Genome Biol. Evol.">
        <title>Host diet, physiology and behaviors set the stage for Lachnospiraceae cladogenesis.</title>
        <authorList>
            <person name="Vera-Ponce De Leon A."/>
            <person name="Schneider M."/>
            <person name="Jahnes B.C."/>
            <person name="Sadowski V."/>
            <person name="Camuy-Velez L.A."/>
            <person name="Duan J."/>
            <person name="Sabree Z.L."/>
        </authorList>
    </citation>
    <scope>NUCLEOTIDE SEQUENCE [LARGE SCALE GENOMIC DNA]</scope>
    <source>
        <strain evidence="2 3">PAL227</strain>
    </source>
</reference>
<dbReference type="Pfam" id="PF01894">
    <property type="entry name" value="YjbQ"/>
    <property type="match status" value="1"/>
</dbReference>
<dbReference type="InterPro" id="IPR001602">
    <property type="entry name" value="UPF0047_YjbQ-like"/>
</dbReference>